<evidence type="ECO:0000313" key="1">
    <source>
        <dbReference type="Ensembl" id="ENSPTXP00000010136.1"/>
    </source>
</evidence>
<keyword evidence="2" id="KW-1185">Reference proteome</keyword>
<dbReference type="Ensembl" id="ENSPTXT00000010478.1">
    <property type="protein sequence ID" value="ENSPTXP00000010136.1"/>
    <property type="gene ID" value="ENSPTXG00000007195.1"/>
</dbReference>
<reference evidence="1" key="2">
    <citation type="submission" date="2025-09" db="UniProtKB">
        <authorList>
            <consortium name="Ensembl"/>
        </authorList>
    </citation>
    <scope>IDENTIFICATION</scope>
</reference>
<name>A0A670YNJ1_PSETE</name>
<accession>A0A670YNJ1</accession>
<reference evidence="1" key="1">
    <citation type="submission" date="2025-08" db="UniProtKB">
        <authorList>
            <consortium name="Ensembl"/>
        </authorList>
    </citation>
    <scope>IDENTIFICATION</scope>
</reference>
<proteinExistence type="predicted"/>
<dbReference type="AlphaFoldDB" id="A0A670YNJ1"/>
<evidence type="ECO:0000313" key="2">
    <source>
        <dbReference type="Proteomes" id="UP000472273"/>
    </source>
</evidence>
<organism evidence="1 2">
    <name type="scientific">Pseudonaja textilis</name>
    <name type="common">Eastern brown snake</name>
    <dbReference type="NCBI Taxonomy" id="8673"/>
    <lineage>
        <taxon>Eukaryota</taxon>
        <taxon>Metazoa</taxon>
        <taxon>Chordata</taxon>
        <taxon>Craniata</taxon>
        <taxon>Vertebrata</taxon>
        <taxon>Euteleostomi</taxon>
        <taxon>Lepidosauria</taxon>
        <taxon>Squamata</taxon>
        <taxon>Bifurcata</taxon>
        <taxon>Unidentata</taxon>
        <taxon>Episquamata</taxon>
        <taxon>Toxicofera</taxon>
        <taxon>Serpentes</taxon>
        <taxon>Colubroidea</taxon>
        <taxon>Elapidae</taxon>
        <taxon>Hydrophiinae</taxon>
        <taxon>Pseudonaja</taxon>
    </lineage>
</organism>
<protein>
    <submittedName>
        <fullName evidence="1">Uncharacterized protein</fullName>
    </submittedName>
</protein>
<sequence length="58" mass="6544">MAGEENLPWCGLLMLVEKSVPHSRAAVVIRLALCSSSSPWQPGVPRWWSSYYALWQVV</sequence>
<dbReference type="Proteomes" id="UP000472273">
    <property type="component" value="Unplaced"/>
</dbReference>